<proteinExistence type="predicted"/>
<evidence type="ECO:0000313" key="2">
    <source>
        <dbReference type="Proteomes" id="UP000019109"/>
    </source>
</evidence>
<dbReference type="AlphaFoldDB" id="W4V3V6"/>
<keyword evidence="2" id="KW-1185">Reference proteome</keyword>
<reference evidence="1" key="1">
    <citation type="journal article" date="2014" name="Genome Announc.">
        <title>Draft Genome Sequence of Clostridium straminisolvens Strain JCM 21531T, Isolated from a Cellulose-Degrading Bacterial Community.</title>
        <authorList>
            <person name="Yuki M."/>
            <person name="Oshima K."/>
            <person name="Suda W."/>
            <person name="Sakamoto M."/>
            <person name="Kitamura K."/>
            <person name="Iida T."/>
            <person name="Hattori M."/>
            <person name="Ohkuma M."/>
        </authorList>
    </citation>
    <scope>NUCLEOTIDE SEQUENCE [LARGE SCALE GENOMIC DNA]</scope>
    <source>
        <strain evidence="1">JCM 21531</strain>
    </source>
</reference>
<keyword evidence="1" id="KW-0808">Transferase</keyword>
<name>W4V3V6_9FIRM</name>
<organism evidence="1 2">
    <name type="scientific">Acetivibrio straminisolvens JCM 21531</name>
    <dbReference type="NCBI Taxonomy" id="1294263"/>
    <lineage>
        <taxon>Bacteria</taxon>
        <taxon>Bacillati</taxon>
        <taxon>Bacillota</taxon>
        <taxon>Clostridia</taxon>
        <taxon>Eubacteriales</taxon>
        <taxon>Oscillospiraceae</taxon>
        <taxon>Acetivibrio</taxon>
    </lineage>
</organism>
<comment type="caution">
    <text evidence="1">The sequence shown here is derived from an EMBL/GenBank/DDBJ whole genome shotgun (WGS) entry which is preliminary data.</text>
</comment>
<dbReference type="Pfam" id="PF01148">
    <property type="entry name" value="CTP_transf_1"/>
    <property type="match status" value="1"/>
</dbReference>
<gene>
    <name evidence="1" type="ORF">JCM21531_870</name>
</gene>
<accession>W4V3V6</accession>
<dbReference type="STRING" id="1294263.JCM21531_870"/>
<dbReference type="GO" id="GO:0016779">
    <property type="term" value="F:nucleotidyltransferase activity"/>
    <property type="evidence" value="ECO:0007669"/>
    <property type="project" value="UniProtKB-KW"/>
</dbReference>
<evidence type="ECO:0000313" key="1">
    <source>
        <dbReference type="EMBL" id="GAE87498.1"/>
    </source>
</evidence>
<dbReference type="Proteomes" id="UP000019109">
    <property type="component" value="Unassembled WGS sequence"/>
</dbReference>
<protein>
    <submittedName>
        <fullName evidence="1">Phosphatidate cytidylyltransferase</fullName>
    </submittedName>
</protein>
<dbReference type="EMBL" id="BAVR01000007">
    <property type="protein sequence ID" value="GAE87498.1"/>
    <property type="molecule type" value="Genomic_DNA"/>
</dbReference>
<keyword evidence="1" id="KW-0548">Nucleotidyltransferase</keyword>
<sequence>MRYYIQVGDWAASAIKRFVKVKDFGNIMPGHGGALTGLTVYYLPLLWYTFI</sequence>